<dbReference type="AlphaFoldDB" id="A0A1Y2N212"/>
<sequence>MTARRCPIRSRPAAGRGPSLGGMSESIGAELDMIGIVVTDMPRALAFYRLLGLDFPEDAPDSPHVETTLRGGLRLALDLQSMVEGFHPGAAPTGEGRMGLAFKLPSADAVDAAWKRVTDAGYGSVLEPFDAPWGQRYATVRDPDGTSMDLFAWA</sequence>
<evidence type="ECO:0000256" key="1">
    <source>
        <dbReference type="SAM" id="MobiDB-lite"/>
    </source>
</evidence>
<dbReference type="EMBL" id="MIGB01000008">
    <property type="protein sequence ID" value="OSY41505.1"/>
    <property type="molecule type" value="Genomic_DNA"/>
</dbReference>
<gene>
    <name evidence="3" type="ORF">BG845_01996</name>
</gene>
<feature type="region of interest" description="Disordered" evidence="1">
    <location>
        <begin position="1"/>
        <end position="21"/>
    </location>
</feature>
<dbReference type="PANTHER" id="PTHR36503:SF3">
    <property type="entry name" value="BLR0126 PROTEIN"/>
    <property type="match status" value="1"/>
</dbReference>
<organism evidence="3 4">
    <name type="scientific">Pseudonocardia autotrophica</name>
    <name type="common">Amycolata autotrophica</name>
    <name type="synonym">Nocardia autotrophica</name>
    <dbReference type="NCBI Taxonomy" id="2074"/>
    <lineage>
        <taxon>Bacteria</taxon>
        <taxon>Bacillati</taxon>
        <taxon>Actinomycetota</taxon>
        <taxon>Actinomycetes</taxon>
        <taxon>Pseudonocardiales</taxon>
        <taxon>Pseudonocardiaceae</taxon>
        <taxon>Pseudonocardia</taxon>
    </lineage>
</organism>
<proteinExistence type="predicted"/>
<dbReference type="InterPro" id="IPR037523">
    <property type="entry name" value="VOC_core"/>
</dbReference>
<accession>A0A1Y2N212</accession>
<comment type="caution">
    <text evidence="3">The sequence shown here is derived from an EMBL/GenBank/DDBJ whole genome shotgun (WGS) entry which is preliminary data.</text>
</comment>
<dbReference type="STRING" id="2074.BG845_01996"/>
<evidence type="ECO:0000313" key="3">
    <source>
        <dbReference type="EMBL" id="OSY41505.1"/>
    </source>
</evidence>
<name>A0A1Y2N212_PSEAH</name>
<dbReference type="Proteomes" id="UP000194360">
    <property type="component" value="Unassembled WGS sequence"/>
</dbReference>
<protein>
    <submittedName>
        <fullName evidence="3">Glyoxalase-like domain protein</fullName>
    </submittedName>
</protein>
<dbReference type="SUPFAM" id="SSF54593">
    <property type="entry name" value="Glyoxalase/Bleomycin resistance protein/Dihydroxybiphenyl dioxygenase"/>
    <property type="match status" value="1"/>
</dbReference>
<dbReference type="PANTHER" id="PTHR36503">
    <property type="entry name" value="BLR2520 PROTEIN"/>
    <property type="match status" value="1"/>
</dbReference>
<dbReference type="InterPro" id="IPR029068">
    <property type="entry name" value="Glyas_Bleomycin-R_OHBP_Dase"/>
</dbReference>
<dbReference type="PROSITE" id="PS51819">
    <property type="entry name" value="VOC"/>
    <property type="match status" value="1"/>
</dbReference>
<evidence type="ECO:0000313" key="4">
    <source>
        <dbReference type="Proteomes" id="UP000194360"/>
    </source>
</evidence>
<dbReference type="Gene3D" id="3.10.180.10">
    <property type="entry name" value="2,3-Dihydroxybiphenyl 1,2-Dioxygenase, domain 1"/>
    <property type="match status" value="1"/>
</dbReference>
<feature type="domain" description="VOC" evidence="2">
    <location>
        <begin position="30"/>
        <end position="153"/>
    </location>
</feature>
<evidence type="ECO:0000259" key="2">
    <source>
        <dbReference type="PROSITE" id="PS51819"/>
    </source>
</evidence>
<dbReference type="Pfam" id="PF00903">
    <property type="entry name" value="Glyoxalase"/>
    <property type="match status" value="1"/>
</dbReference>
<keyword evidence="4" id="KW-1185">Reference proteome</keyword>
<reference evidence="3 4" key="1">
    <citation type="submission" date="2016-09" db="EMBL/GenBank/DDBJ databases">
        <title>Pseudonocardia autotrophica DSM535, a candidate organism with high potential of specific P450 cytochromes.</title>
        <authorList>
            <person name="Grumaz C."/>
            <person name="Vainshtein Y."/>
            <person name="Kirstahler P."/>
            <person name="Sohn K."/>
        </authorList>
    </citation>
    <scope>NUCLEOTIDE SEQUENCE [LARGE SCALE GENOMIC DNA]</scope>
    <source>
        <strain evidence="3 4">DSM 535</strain>
    </source>
</reference>
<dbReference type="InterPro" id="IPR004360">
    <property type="entry name" value="Glyas_Fos-R_dOase_dom"/>
</dbReference>